<evidence type="ECO:0000256" key="1">
    <source>
        <dbReference type="SAM" id="Phobius"/>
    </source>
</evidence>
<keyword evidence="1" id="KW-0472">Membrane</keyword>
<keyword evidence="1" id="KW-1133">Transmembrane helix</keyword>
<evidence type="ECO:0000313" key="3">
    <source>
        <dbReference type="Proteomes" id="UP000199045"/>
    </source>
</evidence>
<organism evidence="2 3">
    <name type="scientific">Chitinophaga filiformis</name>
    <name type="common">Myxococcus filiformis</name>
    <name type="synonym">Flexibacter filiformis</name>
    <dbReference type="NCBI Taxonomy" id="104663"/>
    <lineage>
        <taxon>Bacteria</taxon>
        <taxon>Pseudomonadati</taxon>
        <taxon>Bacteroidota</taxon>
        <taxon>Chitinophagia</taxon>
        <taxon>Chitinophagales</taxon>
        <taxon>Chitinophagaceae</taxon>
        <taxon>Chitinophaga</taxon>
    </lineage>
</organism>
<dbReference type="OrthoDB" id="680033at2"/>
<accession>A0A1G8C939</accession>
<reference evidence="2 3" key="1">
    <citation type="submission" date="2016-10" db="EMBL/GenBank/DDBJ databases">
        <authorList>
            <person name="de Groot N.N."/>
        </authorList>
    </citation>
    <scope>NUCLEOTIDE SEQUENCE [LARGE SCALE GENOMIC DNA]</scope>
    <source>
        <strain evidence="2 3">DSM 527</strain>
    </source>
</reference>
<sequence length="59" mass="6647">MKLIYLSLPAVVVLDIYIWTWIAGLLSAPSDLAVFAGIVSIFVTIILHYAFYKLLKSKF</sequence>
<dbReference type="EMBL" id="FNBN01000012">
    <property type="protein sequence ID" value="SDH41809.1"/>
    <property type="molecule type" value="Genomic_DNA"/>
</dbReference>
<dbReference type="RefSeq" id="WP_089838036.1">
    <property type="nucleotide sequence ID" value="NZ_FNBN01000012.1"/>
</dbReference>
<proteinExistence type="predicted"/>
<keyword evidence="1" id="KW-0812">Transmembrane</keyword>
<feature type="transmembrane region" description="Helical" evidence="1">
    <location>
        <begin position="32"/>
        <end position="52"/>
    </location>
</feature>
<name>A0A1G8C939_CHIFI</name>
<feature type="transmembrane region" description="Helical" evidence="1">
    <location>
        <begin position="7"/>
        <end position="26"/>
    </location>
</feature>
<dbReference type="Proteomes" id="UP000199045">
    <property type="component" value="Unassembled WGS sequence"/>
</dbReference>
<gene>
    <name evidence="2" type="ORF">SAMN04488121_11254</name>
</gene>
<dbReference type="AlphaFoldDB" id="A0A1G8C939"/>
<evidence type="ECO:0000313" key="2">
    <source>
        <dbReference type="EMBL" id="SDH41809.1"/>
    </source>
</evidence>
<protein>
    <submittedName>
        <fullName evidence="2">Uncharacterized protein</fullName>
    </submittedName>
</protein>